<dbReference type="GO" id="GO:0043190">
    <property type="term" value="C:ATP-binding cassette (ABC) transporter complex"/>
    <property type="evidence" value="ECO:0007669"/>
    <property type="project" value="InterPro"/>
</dbReference>
<protein>
    <submittedName>
        <fullName evidence="4">Peptide/nickel transport system substrate-binding protein</fullName>
    </submittedName>
</protein>
<evidence type="ECO:0000259" key="3">
    <source>
        <dbReference type="Pfam" id="PF00496"/>
    </source>
</evidence>
<dbReference type="SUPFAM" id="SSF53850">
    <property type="entry name" value="Periplasmic binding protein-like II"/>
    <property type="match status" value="1"/>
</dbReference>
<feature type="compositionally biased region" description="Low complexity" evidence="1">
    <location>
        <begin position="29"/>
        <end position="42"/>
    </location>
</feature>
<dbReference type="GO" id="GO:0042597">
    <property type="term" value="C:periplasmic space"/>
    <property type="evidence" value="ECO:0007669"/>
    <property type="project" value="UniProtKB-ARBA"/>
</dbReference>
<dbReference type="AlphaFoldDB" id="A0A4Q7P2X5"/>
<dbReference type="EMBL" id="SGXF01000004">
    <property type="protein sequence ID" value="RZS94263.1"/>
    <property type="molecule type" value="Genomic_DNA"/>
</dbReference>
<evidence type="ECO:0000256" key="2">
    <source>
        <dbReference type="SAM" id="SignalP"/>
    </source>
</evidence>
<feature type="domain" description="Solute-binding protein family 5" evidence="3">
    <location>
        <begin position="105"/>
        <end position="474"/>
    </location>
</feature>
<keyword evidence="2" id="KW-0732">Signal</keyword>
<evidence type="ECO:0000313" key="5">
    <source>
        <dbReference type="Proteomes" id="UP000292927"/>
    </source>
</evidence>
<dbReference type="Proteomes" id="UP000292927">
    <property type="component" value="Unassembled WGS sequence"/>
</dbReference>
<dbReference type="InterPro" id="IPR030678">
    <property type="entry name" value="Peptide/Ni-bd"/>
</dbReference>
<dbReference type="GO" id="GO:0015833">
    <property type="term" value="P:peptide transport"/>
    <property type="evidence" value="ECO:0007669"/>
    <property type="project" value="TreeGrafter"/>
</dbReference>
<feature type="chain" id="PRO_5020458923" evidence="2">
    <location>
        <begin position="29"/>
        <end position="559"/>
    </location>
</feature>
<keyword evidence="5" id="KW-1185">Reference proteome</keyword>
<proteinExistence type="predicted"/>
<dbReference type="InterPro" id="IPR000914">
    <property type="entry name" value="SBP_5_dom"/>
</dbReference>
<feature type="compositionally biased region" description="Basic and acidic residues" evidence="1">
    <location>
        <begin position="47"/>
        <end position="58"/>
    </location>
</feature>
<name>A0A4Q7P2X5_9FIRM</name>
<dbReference type="OrthoDB" id="9772924at2"/>
<reference evidence="4 5" key="1">
    <citation type="submission" date="2019-02" db="EMBL/GenBank/DDBJ databases">
        <title>Genomic Encyclopedia of Type Strains, Phase IV (KMG-IV): sequencing the most valuable type-strain genomes for metagenomic binning, comparative biology and taxonomic classification.</title>
        <authorList>
            <person name="Goeker M."/>
        </authorList>
    </citation>
    <scope>NUCLEOTIDE SEQUENCE [LARGE SCALE GENOMIC DNA]</scope>
    <source>
        <strain evidence="4 5">DSM 29486</strain>
    </source>
</reference>
<gene>
    <name evidence="4" type="ORF">EV209_2101</name>
</gene>
<accession>A0A4Q7P2X5</accession>
<dbReference type="Gene3D" id="3.10.105.10">
    <property type="entry name" value="Dipeptide-binding Protein, Domain 3"/>
    <property type="match status" value="1"/>
</dbReference>
<dbReference type="PIRSF" id="PIRSF002741">
    <property type="entry name" value="MppA"/>
    <property type="match status" value="1"/>
</dbReference>
<dbReference type="PANTHER" id="PTHR30290">
    <property type="entry name" value="PERIPLASMIC BINDING COMPONENT OF ABC TRANSPORTER"/>
    <property type="match status" value="1"/>
</dbReference>
<dbReference type="Pfam" id="PF00496">
    <property type="entry name" value="SBP_bac_5"/>
    <property type="match status" value="1"/>
</dbReference>
<feature type="region of interest" description="Disordered" evidence="1">
    <location>
        <begin position="28"/>
        <end position="58"/>
    </location>
</feature>
<evidence type="ECO:0000313" key="4">
    <source>
        <dbReference type="EMBL" id="RZS94263.1"/>
    </source>
</evidence>
<feature type="signal peptide" evidence="2">
    <location>
        <begin position="1"/>
        <end position="28"/>
    </location>
</feature>
<dbReference type="Gene3D" id="3.90.76.10">
    <property type="entry name" value="Dipeptide-binding Protein, Domain 1"/>
    <property type="match status" value="1"/>
</dbReference>
<evidence type="ECO:0000256" key="1">
    <source>
        <dbReference type="SAM" id="MobiDB-lite"/>
    </source>
</evidence>
<dbReference type="Gene3D" id="3.40.190.10">
    <property type="entry name" value="Periplasmic binding protein-like II"/>
    <property type="match status" value="1"/>
</dbReference>
<dbReference type="PROSITE" id="PS51257">
    <property type="entry name" value="PROKAR_LIPOPROTEIN"/>
    <property type="match status" value="1"/>
</dbReference>
<dbReference type="InterPro" id="IPR039424">
    <property type="entry name" value="SBP_5"/>
</dbReference>
<comment type="caution">
    <text evidence="4">The sequence shown here is derived from an EMBL/GenBank/DDBJ whole genome shotgun (WGS) entry which is preliminary data.</text>
</comment>
<dbReference type="RefSeq" id="WP_130435388.1">
    <property type="nucleotide sequence ID" value="NZ_SGXF01000004.1"/>
</dbReference>
<dbReference type="GO" id="GO:1904680">
    <property type="term" value="F:peptide transmembrane transporter activity"/>
    <property type="evidence" value="ECO:0007669"/>
    <property type="project" value="TreeGrafter"/>
</dbReference>
<dbReference type="CDD" id="cd00995">
    <property type="entry name" value="PBP2_NikA_DppA_OppA_like"/>
    <property type="match status" value="1"/>
</dbReference>
<organism evidence="4 5">
    <name type="scientific">Cuneatibacter caecimuris</name>
    <dbReference type="NCBI Taxonomy" id="1796618"/>
    <lineage>
        <taxon>Bacteria</taxon>
        <taxon>Bacillati</taxon>
        <taxon>Bacillota</taxon>
        <taxon>Clostridia</taxon>
        <taxon>Lachnospirales</taxon>
        <taxon>Lachnospiraceae</taxon>
        <taxon>Cuneatibacter</taxon>
    </lineage>
</organism>
<sequence>MRNKKVAKIAALLLAAAMVAGCGNGGNAGTTAAGTTTGTTAGSQETKGGDETKVPSKEGEEKIVTLAGTGPWEALHPFLSNRDTHVAFLYPMYESWVTTTASGEIKHRLFESWEQSEDGSTLTCKLNEKATWSDGEPITAHDVEFTMQLASDPKLDPAGGRRVVNNFTGTDDQGVRIEGEELGVKALDDHTVELKFKEDKTSTVLAEFYNLRYTYTLPKHCLEDIPVEKVLTDKFWENPVTSGAFTLDNIISGERMEYVAREDYYLGKPQMDRLIIRVIPANNILSAMLAGEVDGTVYGSLMSYSDYLLAKDNADLVCTEKPGFGNSHILLNNEKLDQNMRLAIDHAINKESIINDVLYGYARPAISAIVPENPYRNENVEGNPYDPEKAKEYLAQSSYDTSKPLTFIMSSANTLGQTIAVLVQQQLAAIGLQMNIETYDAATINSKLFDGEFDLGLMGSASTPFEPSESRFYFQLAPNGWNRITDEKWLDVYAEGLKGLTTEERKPAYDKLQEMLVEEVPMVFLYHADMLFVNSKKISGMPYDDFSLKGWAYETWTVE</sequence>